<dbReference type="EMBL" id="NKXO01000028">
    <property type="protein sequence ID" value="PKQ68003.1"/>
    <property type="molecule type" value="Genomic_DNA"/>
</dbReference>
<feature type="domain" description="Glycosyltransferase subfamily 4-like N-terminal" evidence="3">
    <location>
        <begin position="19"/>
        <end position="182"/>
    </location>
</feature>
<comment type="caution">
    <text evidence="4">The sequence shown here is derived from an EMBL/GenBank/DDBJ whole genome shotgun (WGS) entry which is preliminary data.</text>
</comment>
<dbReference type="Gene3D" id="3.40.50.2000">
    <property type="entry name" value="Glycogen Phosphorylase B"/>
    <property type="match status" value="2"/>
</dbReference>
<dbReference type="Pfam" id="PF00534">
    <property type="entry name" value="Glycos_transf_1"/>
    <property type="match status" value="1"/>
</dbReference>
<dbReference type="InterPro" id="IPR001296">
    <property type="entry name" value="Glyco_trans_1"/>
</dbReference>
<feature type="domain" description="Glycosyl transferase family 1" evidence="2">
    <location>
        <begin position="191"/>
        <end position="358"/>
    </location>
</feature>
<dbReference type="Proteomes" id="UP000233387">
    <property type="component" value="Unassembled WGS sequence"/>
</dbReference>
<keyword evidence="1 4" id="KW-0808">Transferase</keyword>
<dbReference type="InterPro" id="IPR028098">
    <property type="entry name" value="Glyco_trans_4-like_N"/>
</dbReference>
<sequence length="383" mass="44271">MQDIRSLYAAFDVFPSAKGAATHIHHFADLLLTHYPNGLLWVLGDEELPERENWQNGIVQRVFLQEKEFLKRTEHYSEQLAFALKEMPRLQIVHFRDIWSGVPILANPHKTYRTIFEVNALPSIELSYRYEVSGKILTQIQHLENFCLEQCDKIVVPSEVIRGFLLKKGIKPEKICVISNGAEIPLPQERPQESPEKYVIYFGALQSWQGVDTLLRAFRLLQDLDVFLVICASHKPRFCKMYHKFAEKLGLQEKIIWKYRLAKNELSAWVQHALCSVAPLKECSRNLEQGCSPLKILESMAVGTPVIASDMPVVREIIENESLGKLIRADRPIELARAIRIWNAYPHKAQEIGKNAQKHIQEHFTWEKKKKALLSLYQELLDV</sequence>
<dbReference type="PANTHER" id="PTHR46401">
    <property type="entry name" value="GLYCOSYLTRANSFERASE WBBK-RELATED"/>
    <property type="match status" value="1"/>
</dbReference>
<evidence type="ECO:0000256" key="1">
    <source>
        <dbReference type="ARBA" id="ARBA00022679"/>
    </source>
</evidence>
<dbReference type="GO" id="GO:0016757">
    <property type="term" value="F:glycosyltransferase activity"/>
    <property type="evidence" value="ECO:0007669"/>
    <property type="project" value="InterPro"/>
</dbReference>
<proteinExistence type="predicted"/>
<dbReference type="Pfam" id="PF13439">
    <property type="entry name" value="Glyco_transf_4"/>
    <property type="match status" value="1"/>
</dbReference>
<keyword evidence="5" id="KW-1185">Reference proteome</keyword>
<evidence type="ECO:0000313" key="5">
    <source>
        <dbReference type="Proteomes" id="UP000233387"/>
    </source>
</evidence>
<organism evidence="4 5">
    <name type="scientific">Raineya orbicola</name>
    <dbReference type="NCBI Taxonomy" id="2016530"/>
    <lineage>
        <taxon>Bacteria</taxon>
        <taxon>Pseudomonadati</taxon>
        <taxon>Bacteroidota</taxon>
        <taxon>Cytophagia</taxon>
        <taxon>Cytophagales</taxon>
        <taxon>Raineyaceae</taxon>
        <taxon>Raineya</taxon>
    </lineage>
</organism>
<protein>
    <submittedName>
        <fullName evidence="4">Glycosyl transferase group 1</fullName>
    </submittedName>
</protein>
<reference evidence="4 5" key="1">
    <citation type="submission" date="2017-06" db="EMBL/GenBank/DDBJ databases">
        <title>Raineya orbicola gen. nov., sp. nov. a slightly thermophilic bacterium of the phylum Bacteroidetes and the description of Raineyaceae fam. nov.</title>
        <authorList>
            <person name="Albuquerque L."/>
            <person name="Polonia A.R.M."/>
            <person name="Barroso C."/>
            <person name="Froufe H.J.C."/>
            <person name="Lage O."/>
            <person name="Lobo-Da-Cunha A."/>
            <person name="Egas C."/>
            <person name="Da Costa M.S."/>
        </authorList>
    </citation>
    <scope>NUCLEOTIDE SEQUENCE [LARGE SCALE GENOMIC DNA]</scope>
    <source>
        <strain evidence="4 5">SPSPC-11</strain>
    </source>
</reference>
<dbReference type="AlphaFoldDB" id="A0A2N3ICP2"/>
<evidence type="ECO:0000259" key="3">
    <source>
        <dbReference type="Pfam" id="PF13439"/>
    </source>
</evidence>
<name>A0A2N3ICP2_9BACT</name>
<accession>A0A2N3ICP2</accession>
<gene>
    <name evidence="4" type="ORF">Rain11_1814</name>
</gene>
<dbReference type="CDD" id="cd03801">
    <property type="entry name" value="GT4_PimA-like"/>
    <property type="match status" value="1"/>
</dbReference>
<dbReference type="RefSeq" id="WP_101359085.1">
    <property type="nucleotide sequence ID" value="NZ_NKXO01000028.1"/>
</dbReference>
<evidence type="ECO:0000313" key="4">
    <source>
        <dbReference type="EMBL" id="PKQ68003.1"/>
    </source>
</evidence>
<evidence type="ECO:0000259" key="2">
    <source>
        <dbReference type="Pfam" id="PF00534"/>
    </source>
</evidence>
<dbReference type="PANTHER" id="PTHR46401:SF2">
    <property type="entry name" value="GLYCOSYLTRANSFERASE WBBK-RELATED"/>
    <property type="match status" value="1"/>
</dbReference>
<dbReference type="SUPFAM" id="SSF53756">
    <property type="entry name" value="UDP-Glycosyltransferase/glycogen phosphorylase"/>
    <property type="match status" value="1"/>
</dbReference>
<dbReference type="OrthoDB" id="1450439at2"/>